<dbReference type="PATRIC" id="fig|1612624.7.peg.1392"/>
<dbReference type="Proteomes" id="UP000093111">
    <property type="component" value="Unassembled WGS sequence"/>
</dbReference>
<evidence type="ECO:0000313" key="2">
    <source>
        <dbReference type="Proteomes" id="UP000093111"/>
    </source>
</evidence>
<dbReference type="RefSeq" id="WP_068952948.1">
    <property type="nucleotide sequence ID" value="NZ_LGLV01000005.1"/>
</dbReference>
<dbReference type="EMBL" id="LGLV01000005">
    <property type="protein sequence ID" value="OBZ96047.1"/>
    <property type="molecule type" value="Genomic_DNA"/>
</dbReference>
<keyword evidence="2" id="KW-1185">Reference proteome</keyword>
<dbReference type="STRING" id="1612624.ADU59_06620"/>
<name>A0A1C7P4C3_9HYPH</name>
<proteinExistence type="predicted"/>
<reference evidence="1 2" key="1">
    <citation type="journal article" date="2016" name="Syst. Appl. Microbiol.">
        <title>Pararhizobium polonicum sp. nov. isolated from tumors on stone fruit rootstocks.</title>
        <authorList>
            <person name="Pulawska J."/>
            <person name="Kuzmanovic N."/>
            <person name="Willems A."/>
            <person name="Pothier J.F."/>
        </authorList>
    </citation>
    <scope>NUCLEOTIDE SEQUENCE [LARGE SCALE GENOMIC DNA]</scope>
    <source>
        <strain evidence="1 2">F5.1</strain>
    </source>
</reference>
<gene>
    <name evidence="1" type="ORF">ADU59_06620</name>
</gene>
<evidence type="ECO:0000313" key="1">
    <source>
        <dbReference type="EMBL" id="OBZ96047.1"/>
    </source>
</evidence>
<dbReference type="AlphaFoldDB" id="A0A1C7P4C3"/>
<comment type="caution">
    <text evidence="1">The sequence shown here is derived from an EMBL/GenBank/DDBJ whole genome shotgun (WGS) entry which is preliminary data.</text>
</comment>
<protein>
    <submittedName>
        <fullName evidence="1">Uncharacterized protein</fullName>
    </submittedName>
</protein>
<accession>A0A1C7P4C3</accession>
<sequence length="225" mass="25393">MEMGKRPLRYTASLRSFLLSGELGPLSLGLTMLEISALLGPPDWWVTDAYDEPVPLYWGYSRHLEIGFAPEPPYRLQSLKLRNLPPQDKKFVGVCRTLRVAGDCLHEDMTPAQVLRKQVWNCDDVTVGVCQSWNPVIDICTPSVRLVWSMDSEDERSFEALSGLSDAQKIAVREQLSTGFFGVYSLARPKEDRVPQEAWEDFTPAEFLALIDEGDYDPRIAGVIK</sequence>
<organism evidence="1 2">
    <name type="scientific">Pararhizobium polonicum</name>
    <dbReference type="NCBI Taxonomy" id="1612624"/>
    <lineage>
        <taxon>Bacteria</taxon>
        <taxon>Pseudomonadati</taxon>
        <taxon>Pseudomonadota</taxon>
        <taxon>Alphaproteobacteria</taxon>
        <taxon>Hyphomicrobiales</taxon>
        <taxon>Rhizobiaceae</taxon>
        <taxon>Rhizobium/Agrobacterium group</taxon>
        <taxon>Pararhizobium</taxon>
    </lineage>
</organism>
<dbReference type="OrthoDB" id="8410304at2"/>